<reference evidence="1 2" key="1">
    <citation type="submission" date="2019-02" db="EMBL/GenBank/DDBJ databases">
        <title>Deep-cultivation of Planctomycetes and their phenomic and genomic characterization uncovers novel biology.</title>
        <authorList>
            <person name="Wiegand S."/>
            <person name="Jogler M."/>
            <person name="Boedeker C."/>
            <person name="Pinto D."/>
            <person name="Vollmers J."/>
            <person name="Rivas-Marin E."/>
            <person name="Kohn T."/>
            <person name="Peeters S.H."/>
            <person name="Heuer A."/>
            <person name="Rast P."/>
            <person name="Oberbeckmann S."/>
            <person name="Bunk B."/>
            <person name="Jeske O."/>
            <person name="Meyerdierks A."/>
            <person name="Storesund J.E."/>
            <person name="Kallscheuer N."/>
            <person name="Luecker S."/>
            <person name="Lage O.M."/>
            <person name="Pohl T."/>
            <person name="Merkel B.J."/>
            <person name="Hornburger P."/>
            <person name="Mueller R.-W."/>
            <person name="Bruemmer F."/>
            <person name="Labrenz M."/>
            <person name="Spormann A.M."/>
            <person name="Op den Camp H."/>
            <person name="Overmann J."/>
            <person name="Amann R."/>
            <person name="Jetten M.S.M."/>
            <person name="Mascher T."/>
            <person name="Medema M.H."/>
            <person name="Devos D.P."/>
            <person name="Kaster A.-K."/>
            <person name="Ovreas L."/>
            <person name="Rohde M."/>
            <person name="Galperin M.Y."/>
            <person name="Jogler C."/>
        </authorList>
    </citation>
    <scope>NUCLEOTIDE SEQUENCE [LARGE SCALE GENOMIC DNA]</scope>
    <source>
        <strain evidence="1 2">HG66A1</strain>
    </source>
</reference>
<dbReference type="Pfam" id="PF07608">
    <property type="entry name" value="DUF1571"/>
    <property type="match status" value="1"/>
</dbReference>
<gene>
    <name evidence="1" type="ORF">HG66A1_06260</name>
</gene>
<dbReference type="EMBL" id="CP036266">
    <property type="protein sequence ID" value="QDT18863.1"/>
    <property type="molecule type" value="Genomic_DNA"/>
</dbReference>
<sequence>MVKQFAYQTRIVLGRQMGKVAAFTGVLALALTASLTQVNNLHAETPSSGHALDPAIRLAMQSYETTADIKDFQGTFIKREKVGRRMQPTHTMQIKFREKPLSVYLNFLNPHEGREVIYFHGRNGNQILAHETGIKGLVGTVSLQPNSPQAMDESRYPITTIGIRKMLYQILKQWNEERKQDAGVAVKYFPDAKLGNMQCKVLQTSYPQQRQGIRFQMTRLYIDKATNLPVRVEQYDWPTRRNAKPELVEEYTYSNIRTNVGLTDADFDPQNPNYNF</sequence>
<dbReference type="Proteomes" id="UP000320421">
    <property type="component" value="Chromosome"/>
</dbReference>
<accession>A0A5A8B4B6</accession>
<name>A0A517PHK9_9PLAN</name>
<proteinExistence type="predicted"/>
<accession>A0A517PHK9</accession>
<evidence type="ECO:0000313" key="1">
    <source>
        <dbReference type="EMBL" id="QDT18863.1"/>
    </source>
</evidence>
<evidence type="ECO:0000313" key="2">
    <source>
        <dbReference type="Proteomes" id="UP000320421"/>
    </source>
</evidence>
<protein>
    <submittedName>
        <fullName evidence="1">Uncharacterized protein</fullName>
    </submittedName>
</protein>
<dbReference type="AlphaFoldDB" id="A0A517PHK9"/>
<dbReference type="InterPro" id="IPR011465">
    <property type="entry name" value="DUF1571"/>
</dbReference>
<dbReference type="OrthoDB" id="5456309at2"/>
<dbReference type="RefSeq" id="WP_145180712.1">
    <property type="nucleotide sequence ID" value="NZ_CP036266.1"/>
</dbReference>
<organism evidence="1 2">
    <name type="scientific">Gimesia chilikensis</name>
    <dbReference type="NCBI Taxonomy" id="2605989"/>
    <lineage>
        <taxon>Bacteria</taxon>
        <taxon>Pseudomonadati</taxon>
        <taxon>Planctomycetota</taxon>
        <taxon>Planctomycetia</taxon>
        <taxon>Planctomycetales</taxon>
        <taxon>Planctomycetaceae</taxon>
        <taxon>Gimesia</taxon>
    </lineage>
</organism>
<keyword evidence="2" id="KW-1185">Reference proteome</keyword>